<dbReference type="InterPro" id="IPR002110">
    <property type="entry name" value="Ankyrin_rpt"/>
</dbReference>
<feature type="compositionally biased region" description="Polar residues" evidence="4">
    <location>
        <begin position="570"/>
        <end position="582"/>
    </location>
</feature>
<dbReference type="PANTHER" id="PTHR24123:SF141">
    <property type="entry name" value="ANKYRIN 2, ISOFORM U"/>
    <property type="match status" value="1"/>
</dbReference>
<feature type="compositionally biased region" description="Polar residues" evidence="4">
    <location>
        <begin position="521"/>
        <end position="532"/>
    </location>
</feature>
<accession>A0A364N237</accession>
<dbReference type="PROSITE" id="PS50297">
    <property type="entry name" value="ANK_REP_REGION"/>
    <property type="match status" value="2"/>
</dbReference>
<keyword evidence="1" id="KW-0677">Repeat</keyword>
<dbReference type="InterPro" id="IPR036770">
    <property type="entry name" value="Ankyrin_rpt-contain_sf"/>
</dbReference>
<keyword evidence="2 3" id="KW-0040">ANK repeat</keyword>
<sequence length="609" mass="68966">MAVEELYLIGETYLAPIEHDNLYSHYMDRLHGMTELYSELSDILDQTLNEKLNQLSFPVVKEIARAMLCLSRPISLLSETSMFFTFRDTARRWRIRRHYGIACLLIKRYLLVHPHMVPSFSGEFLDDWKAFLKRWQGAFHKFKIDKSLAYLKLQVNGCDIMETQLLLPRALLRVPAILEEVRKDGRKDCISRPLLFMEHDAGIPWTCVAVTKGQTDILGRSRAHIMFFDGQTPTEIVSGRLVQKLTEQDIFENNHFLGKFDDGGCLGRGLSPLSLAAMKGYRGIFEKIHHAMPDLLSKSFLKDAIRDVMRTHLHWAASCGQTETVRFLCSNYHVRLLHDSEDAEGKTAIHLASEFNHVRVMQCLLECITSTATEELIMEIIDSTDNYGRTAFWYAAKKGHVDILRLLEPYADTGRRATNGHTPLSIACFKGHTEVARYLLGLPIELRPDVNGTNGHRTPFYNAKIGGHTDCIEILREHGAIDARLAPSDVDDDNSSFFPANLFQSASSTIYPIVPARHTNRNMGQGQSQPQAAQRAPEPEISEGERAKVQAEMRAKQQAALDKRFANPPKKTSSAAAQTTRKPSALEEASRENIGWRNADAQAEFRNWN</sequence>
<organism evidence="5 6">
    <name type="scientific">Stemphylium lycopersici</name>
    <name type="common">Tomato gray leaf spot disease fungus</name>
    <name type="synonym">Thyrospora lycopersici</name>
    <dbReference type="NCBI Taxonomy" id="183478"/>
    <lineage>
        <taxon>Eukaryota</taxon>
        <taxon>Fungi</taxon>
        <taxon>Dikarya</taxon>
        <taxon>Ascomycota</taxon>
        <taxon>Pezizomycotina</taxon>
        <taxon>Dothideomycetes</taxon>
        <taxon>Pleosporomycetidae</taxon>
        <taxon>Pleosporales</taxon>
        <taxon>Pleosporineae</taxon>
        <taxon>Pleosporaceae</taxon>
        <taxon>Stemphylium</taxon>
    </lineage>
</organism>
<name>A0A364N237_STELY</name>
<evidence type="ECO:0000256" key="2">
    <source>
        <dbReference type="ARBA" id="ARBA00023043"/>
    </source>
</evidence>
<reference evidence="6" key="1">
    <citation type="submission" date="2018-05" db="EMBL/GenBank/DDBJ databases">
        <title>Draft genome sequence of Stemphylium lycopersici strain CIDEFI 213.</title>
        <authorList>
            <person name="Medina R."/>
            <person name="Franco M.E.E."/>
            <person name="Lucentini C.G."/>
            <person name="Saparrat M.C.N."/>
            <person name="Balatti P.A."/>
        </authorList>
    </citation>
    <scope>NUCLEOTIDE SEQUENCE [LARGE SCALE GENOMIC DNA]</scope>
    <source>
        <strain evidence="6">CIDEFI 213</strain>
    </source>
</reference>
<dbReference type="STRING" id="183478.A0A364N237"/>
<proteinExistence type="predicted"/>
<comment type="caution">
    <text evidence="5">The sequence shown here is derived from an EMBL/GenBank/DDBJ whole genome shotgun (WGS) entry which is preliminary data.</text>
</comment>
<dbReference type="SUPFAM" id="SSF48403">
    <property type="entry name" value="Ankyrin repeat"/>
    <property type="match status" value="1"/>
</dbReference>
<dbReference type="PANTHER" id="PTHR24123">
    <property type="entry name" value="ANKYRIN REPEAT-CONTAINING"/>
    <property type="match status" value="1"/>
</dbReference>
<dbReference type="Proteomes" id="UP000249619">
    <property type="component" value="Unassembled WGS sequence"/>
</dbReference>
<protein>
    <submittedName>
        <fullName evidence="5">Ankyrin repeat-containing protein</fullName>
    </submittedName>
</protein>
<feature type="compositionally biased region" description="Basic and acidic residues" evidence="4">
    <location>
        <begin position="543"/>
        <end position="565"/>
    </location>
</feature>
<dbReference type="Pfam" id="PF12796">
    <property type="entry name" value="Ank_2"/>
    <property type="match status" value="2"/>
</dbReference>
<dbReference type="InterPro" id="IPR051165">
    <property type="entry name" value="Multifunctional_ANK_Repeat"/>
</dbReference>
<dbReference type="EMBL" id="QGDH01000072">
    <property type="protein sequence ID" value="RAR09741.1"/>
    <property type="molecule type" value="Genomic_DNA"/>
</dbReference>
<dbReference type="SMART" id="SM00248">
    <property type="entry name" value="ANK"/>
    <property type="match status" value="6"/>
</dbReference>
<evidence type="ECO:0000256" key="3">
    <source>
        <dbReference type="PROSITE-ProRule" id="PRU00023"/>
    </source>
</evidence>
<evidence type="ECO:0000256" key="1">
    <source>
        <dbReference type="ARBA" id="ARBA00022737"/>
    </source>
</evidence>
<evidence type="ECO:0000313" key="6">
    <source>
        <dbReference type="Proteomes" id="UP000249619"/>
    </source>
</evidence>
<evidence type="ECO:0000256" key="4">
    <source>
        <dbReference type="SAM" id="MobiDB-lite"/>
    </source>
</evidence>
<dbReference type="Gene3D" id="1.25.40.20">
    <property type="entry name" value="Ankyrin repeat-containing domain"/>
    <property type="match status" value="2"/>
</dbReference>
<dbReference type="PROSITE" id="PS50088">
    <property type="entry name" value="ANK_REPEAT"/>
    <property type="match status" value="2"/>
</dbReference>
<gene>
    <name evidence="5" type="ORF">DDE83_005387</name>
</gene>
<feature type="repeat" description="ANK" evidence="3">
    <location>
        <begin position="344"/>
        <end position="366"/>
    </location>
</feature>
<keyword evidence="6" id="KW-1185">Reference proteome</keyword>
<feature type="region of interest" description="Disordered" evidence="4">
    <location>
        <begin position="518"/>
        <end position="609"/>
    </location>
</feature>
<evidence type="ECO:0000313" key="5">
    <source>
        <dbReference type="EMBL" id="RAR09741.1"/>
    </source>
</evidence>
<feature type="repeat" description="ANK" evidence="3">
    <location>
        <begin position="419"/>
        <end position="440"/>
    </location>
</feature>
<dbReference type="AlphaFoldDB" id="A0A364N237"/>